<dbReference type="InterPro" id="IPR013149">
    <property type="entry name" value="ADH-like_C"/>
</dbReference>
<dbReference type="PANTHER" id="PTHR45348">
    <property type="entry name" value="HYPOTHETICAL OXIDOREDUCTASE (EUROFUNG)"/>
    <property type="match status" value="1"/>
</dbReference>
<dbReference type="SUPFAM" id="SSF50129">
    <property type="entry name" value="GroES-like"/>
    <property type="match status" value="1"/>
</dbReference>
<dbReference type="Pfam" id="PF00107">
    <property type="entry name" value="ADH_zinc_N"/>
    <property type="match status" value="1"/>
</dbReference>
<feature type="domain" description="Enoyl reductase (ER)" evidence="1">
    <location>
        <begin position="14"/>
        <end position="366"/>
    </location>
</feature>
<dbReference type="SUPFAM" id="SSF51735">
    <property type="entry name" value="NAD(P)-binding Rossmann-fold domains"/>
    <property type="match status" value="1"/>
</dbReference>
<protein>
    <submittedName>
        <fullName evidence="2">LADA_0D08130g1_1</fullName>
    </submittedName>
</protein>
<dbReference type="Proteomes" id="UP000190274">
    <property type="component" value="Chromosome D"/>
</dbReference>
<accession>A0A1G4J6S2</accession>
<organism evidence="2 3">
    <name type="scientific">Lachancea dasiensis</name>
    <dbReference type="NCBI Taxonomy" id="1072105"/>
    <lineage>
        <taxon>Eukaryota</taxon>
        <taxon>Fungi</taxon>
        <taxon>Dikarya</taxon>
        <taxon>Ascomycota</taxon>
        <taxon>Saccharomycotina</taxon>
        <taxon>Saccharomycetes</taxon>
        <taxon>Saccharomycetales</taxon>
        <taxon>Saccharomycetaceae</taxon>
        <taxon>Lachancea</taxon>
    </lineage>
</organism>
<dbReference type="SMART" id="SM00829">
    <property type="entry name" value="PKS_ER"/>
    <property type="match status" value="1"/>
</dbReference>
<dbReference type="OrthoDB" id="9992527at2759"/>
<proteinExistence type="predicted"/>
<sequence>MSIPETSKAVVVEGEKIVVKDVPVQQLTGTQILVKVKAVAGNPTDWKHLDYKIAPQGSIIGNDLAGTVVKLGPDVDATRFAVGKTVIGGVHGGSVKFPQYGAFTEYAVLDSVLTFQVDLTESGATSIAEGPVKNFESGASLPVSLLTAGEVLHYHFKNKLEWEPKSPQHDFPILIWGGATAAGQWLIQLAKQMFCYSEIVVVASKKHEQLLKKYGADAVFDYHDEDVIEQMRGKYGGFKHLVDGVSVPETFRQVYQLAAPGATIIPLMNLGEKDIPEAERKTGITIDPTLLYLVFGHDVPFGPHTFPANPAYRSAAVDLVKFLEPRIKNGALNHIPIEVYPGGLEAIPRILSDIKNGANSGVKLVARV</sequence>
<name>A0A1G4J6S2_9SACH</name>
<dbReference type="EMBL" id="LT598454">
    <property type="protein sequence ID" value="SCU85538.1"/>
    <property type="molecule type" value="Genomic_DNA"/>
</dbReference>
<dbReference type="GO" id="GO:0016651">
    <property type="term" value="F:oxidoreductase activity, acting on NAD(P)H"/>
    <property type="evidence" value="ECO:0007669"/>
    <property type="project" value="InterPro"/>
</dbReference>
<dbReference type="Gene3D" id="3.90.180.10">
    <property type="entry name" value="Medium-chain alcohol dehydrogenases, catalytic domain"/>
    <property type="match status" value="1"/>
</dbReference>
<dbReference type="InterPro" id="IPR047122">
    <property type="entry name" value="Trans-enoyl_RdTase-like"/>
</dbReference>
<keyword evidence="3" id="KW-1185">Reference proteome</keyword>
<evidence type="ECO:0000313" key="2">
    <source>
        <dbReference type="EMBL" id="SCU85538.1"/>
    </source>
</evidence>
<dbReference type="InterPro" id="IPR013154">
    <property type="entry name" value="ADH-like_N"/>
</dbReference>
<dbReference type="Gene3D" id="3.40.50.720">
    <property type="entry name" value="NAD(P)-binding Rossmann-like Domain"/>
    <property type="match status" value="1"/>
</dbReference>
<dbReference type="InterPro" id="IPR036291">
    <property type="entry name" value="NAD(P)-bd_dom_sf"/>
</dbReference>
<evidence type="ECO:0000259" key="1">
    <source>
        <dbReference type="SMART" id="SM00829"/>
    </source>
</evidence>
<dbReference type="PANTHER" id="PTHR45348:SF2">
    <property type="entry name" value="ZINC-TYPE ALCOHOL DEHYDROGENASE-LIKE PROTEIN C2E1P3.01"/>
    <property type="match status" value="1"/>
</dbReference>
<reference evidence="2 3" key="1">
    <citation type="submission" date="2016-03" db="EMBL/GenBank/DDBJ databases">
        <authorList>
            <person name="Devillers H."/>
        </authorList>
    </citation>
    <scope>NUCLEOTIDE SEQUENCE [LARGE SCALE GENOMIC DNA]</scope>
    <source>
        <strain evidence="2">CBS 10888</strain>
    </source>
</reference>
<dbReference type="InterPro" id="IPR011032">
    <property type="entry name" value="GroES-like_sf"/>
</dbReference>
<evidence type="ECO:0000313" key="3">
    <source>
        <dbReference type="Proteomes" id="UP000190274"/>
    </source>
</evidence>
<dbReference type="STRING" id="1266660.A0A1G4J6S2"/>
<gene>
    <name evidence="2" type="ORF">LADA_0D08130G</name>
</gene>
<dbReference type="InterPro" id="IPR020843">
    <property type="entry name" value="ER"/>
</dbReference>
<dbReference type="Pfam" id="PF08240">
    <property type="entry name" value="ADH_N"/>
    <property type="match status" value="1"/>
</dbReference>
<dbReference type="AlphaFoldDB" id="A0A1G4J6S2"/>
<dbReference type="CDD" id="cd08249">
    <property type="entry name" value="enoyl_reductase_like"/>
    <property type="match status" value="1"/>
</dbReference>